<feature type="compositionally biased region" description="Low complexity" evidence="1">
    <location>
        <begin position="104"/>
        <end position="122"/>
    </location>
</feature>
<dbReference type="InterPro" id="IPR001480">
    <property type="entry name" value="Bulb-type_lectin_dom"/>
</dbReference>
<evidence type="ECO:0000256" key="1">
    <source>
        <dbReference type="SAM" id="MobiDB-lite"/>
    </source>
</evidence>
<feature type="compositionally biased region" description="Low complexity" evidence="1">
    <location>
        <begin position="280"/>
        <end position="294"/>
    </location>
</feature>
<dbReference type="RefSeq" id="WP_350724886.1">
    <property type="nucleotide sequence ID" value="NZ_JBEPCO010000061.1"/>
</dbReference>
<feature type="domain" description="Bulb-type lectin" evidence="2">
    <location>
        <begin position="371"/>
        <end position="477"/>
    </location>
</feature>
<gene>
    <name evidence="3" type="ORF">ABT322_28790</name>
</gene>
<feature type="compositionally biased region" description="Polar residues" evidence="1">
    <location>
        <begin position="1"/>
        <end position="21"/>
    </location>
</feature>
<name>A0ABV1VNK8_9ACTN</name>
<evidence type="ECO:0000313" key="4">
    <source>
        <dbReference type="Proteomes" id="UP001490330"/>
    </source>
</evidence>
<protein>
    <recommendedName>
        <fullName evidence="2">Bulb-type lectin domain-containing protein</fullName>
    </recommendedName>
</protein>
<feature type="region of interest" description="Disordered" evidence="1">
    <location>
        <begin position="1"/>
        <end position="133"/>
    </location>
</feature>
<dbReference type="Gene3D" id="2.90.10.10">
    <property type="entry name" value="Bulb-type lectin domain"/>
    <property type="match status" value="2"/>
</dbReference>
<dbReference type="SUPFAM" id="SSF51110">
    <property type="entry name" value="alpha-D-mannose-specific plant lectins"/>
    <property type="match status" value="1"/>
</dbReference>
<feature type="compositionally biased region" description="Low complexity" evidence="1">
    <location>
        <begin position="244"/>
        <end position="256"/>
    </location>
</feature>
<accession>A0ABV1VNK8</accession>
<proteinExistence type="predicted"/>
<evidence type="ECO:0000259" key="2">
    <source>
        <dbReference type="PROSITE" id="PS50927"/>
    </source>
</evidence>
<dbReference type="PROSITE" id="PS50927">
    <property type="entry name" value="BULB_LECTIN"/>
    <property type="match status" value="1"/>
</dbReference>
<feature type="compositionally biased region" description="Low complexity" evidence="1">
    <location>
        <begin position="42"/>
        <end position="57"/>
    </location>
</feature>
<keyword evidence="4" id="KW-1185">Reference proteome</keyword>
<dbReference type="EMBL" id="JBEPCV010000034">
    <property type="protein sequence ID" value="MER6907651.1"/>
    <property type="molecule type" value="Genomic_DNA"/>
</dbReference>
<dbReference type="InterPro" id="IPR036426">
    <property type="entry name" value="Bulb-type_lectin_dom_sf"/>
</dbReference>
<organism evidence="3 4">
    <name type="scientific">Streptomyces flaveolus</name>
    <dbReference type="NCBI Taxonomy" id="67297"/>
    <lineage>
        <taxon>Bacteria</taxon>
        <taxon>Bacillati</taxon>
        <taxon>Actinomycetota</taxon>
        <taxon>Actinomycetes</taxon>
        <taxon>Kitasatosporales</taxon>
        <taxon>Streptomycetaceae</taxon>
        <taxon>Streptomyces</taxon>
    </lineage>
</organism>
<dbReference type="SMART" id="SM00108">
    <property type="entry name" value="B_lectin"/>
    <property type="match status" value="1"/>
</dbReference>
<feature type="compositionally biased region" description="Polar residues" evidence="1">
    <location>
        <begin position="79"/>
        <end position="88"/>
    </location>
</feature>
<reference evidence="3 4" key="1">
    <citation type="submission" date="2024-06" db="EMBL/GenBank/DDBJ databases">
        <title>The Natural Products Discovery Center: Release of the First 8490 Sequenced Strains for Exploring Actinobacteria Biosynthetic Diversity.</title>
        <authorList>
            <person name="Kalkreuter E."/>
            <person name="Kautsar S.A."/>
            <person name="Yang D."/>
            <person name="Bader C.D."/>
            <person name="Teijaro C.N."/>
            <person name="Fluegel L."/>
            <person name="Davis C.M."/>
            <person name="Simpson J.R."/>
            <person name="Lauterbach L."/>
            <person name="Steele A.D."/>
            <person name="Gui C."/>
            <person name="Meng S."/>
            <person name="Li G."/>
            <person name="Viehrig K."/>
            <person name="Ye F."/>
            <person name="Su P."/>
            <person name="Kiefer A.F."/>
            <person name="Nichols A."/>
            <person name="Cepeda A.J."/>
            <person name="Yan W."/>
            <person name="Fan B."/>
            <person name="Jiang Y."/>
            <person name="Adhikari A."/>
            <person name="Zheng C.-J."/>
            <person name="Schuster L."/>
            <person name="Cowan T.M."/>
            <person name="Smanski M.J."/>
            <person name="Chevrette M.G."/>
            <person name="De Carvalho L.P.S."/>
            <person name="Shen B."/>
        </authorList>
    </citation>
    <scope>NUCLEOTIDE SEQUENCE [LARGE SCALE GENOMIC DNA]</scope>
    <source>
        <strain evidence="3 4">NPDC000632</strain>
    </source>
</reference>
<evidence type="ECO:0000313" key="3">
    <source>
        <dbReference type="EMBL" id="MER6907651.1"/>
    </source>
</evidence>
<comment type="caution">
    <text evidence="3">The sequence shown here is derived from an EMBL/GenBank/DDBJ whole genome shotgun (WGS) entry which is preliminary data.</text>
</comment>
<feature type="region of interest" description="Disordered" evidence="1">
    <location>
        <begin position="173"/>
        <end position="368"/>
    </location>
</feature>
<feature type="compositionally biased region" description="Low complexity" evidence="1">
    <location>
        <begin position="309"/>
        <end position="363"/>
    </location>
</feature>
<sequence length="479" mass="46876">MPSQHVPLSSSPDESATTATDTAPRILRAVALPHRRGGSLNAPQAGGPAAPARAAASPAPPRSAPATAPAPRLGLTENPAGTTDTPTALSPGGPGSWEEPDGSAAGPQPAGTAVVGAGATAPSESASGTASRGGHRPLLVAAAVAGAFLTAVPFVHGKHDTVNYEGLANGATPVASQSSDAQGGGLEGGTSTLPLTDPLDGPVPSVAPQVSPDRQPDVTTSAAPKTQDAPRRPTSSGDSRGPHAKSGASAASGRGSELPAAIGAAPSSRAGDRSANGGHTAATALKAATTAAGTRPDGADTAHPKTVQAATGDSSSTSSSASTSRPAATSKHAPTTTAGTAAPATLRTTAASTQPQTQTTAAKPAEKQWSTRVVRATTVLTPGASIASDRTRLTMRADGNLVISDEDGVTRWSSHTTGRGVRAVFQADGHLVVYTADDQTAWSSGTAGNNGAELVLQADGNVTILSAGGAVLWAAGTQH</sequence>
<dbReference type="Proteomes" id="UP001490330">
    <property type="component" value="Unassembled WGS sequence"/>
</dbReference>